<dbReference type="PRINTS" id="PR00738">
    <property type="entry name" value="GLHYDRLASE20"/>
</dbReference>
<evidence type="ECO:0000256" key="1">
    <source>
        <dbReference type="ARBA" id="ARBA00001231"/>
    </source>
</evidence>
<comment type="catalytic activity">
    <reaction evidence="1 7">
        <text>Hydrolysis of terminal non-reducing N-acetyl-D-hexosamine residues in N-acetyl-beta-D-hexosaminides.</text>
        <dbReference type="EC" id="3.2.1.52"/>
    </reaction>
</comment>
<organism evidence="12 13">
    <name type="scientific">Collybia nuda</name>
    <dbReference type="NCBI Taxonomy" id="64659"/>
    <lineage>
        <taxon>Eukaryota</taxon>
        <taxon>Fungi</taxon>
        <taxon>Dikarya</taxon>
        <taxon>Basidiomycota</taxon>
        <taxon>Agaricomycotina</taxon>
        <taxon>Agaricomycetes</taxon>
        <taxon>Agaricomycetidae</taxon>
        <taxon>Agaricales</taxon>
        <taxon>Tricholomatineae</taxon>
        <taxon>Clitocybaceae</taxon>
        <taxon>Collybia</taxon>
    </lineage>
</organism>
<dbReference type="PANTHER" id="PTHR22600:SF26">
    <property type="entry name" value="BETA-N-ACETYLHEXOSAMINIDASE"/>
    <property type="match status" value="1"/>
</dbReference>
<evidence type="ECO:0000256" key="2">
    <source>
        <dbReference type="ARBA" id="ARBA00006285"/>
    </source>
</evidence>
<evidence type="ECO:0000259" key="11">
    <source>
        <dbReference type="Pfam" id="PF14845"/>
    </source>
</evidence>
<dbReference type="OrthoDB" id="428480at2759"/>
<dbReference type="Gene3D" id="3.30.379.10">
    <property type="entry name" value="Chitobiase/beta-hexosaminidase domain 2-like"/>
    <property type="match status" value="1"/>
</dbReference>
<comment type="caution">
    <text evidence="12">The sequence shown here is derived from an EMBL/GenBank/DDBJ whole genome shotgun (WGS) entry which is preliminary data.</text>
</comment>
<dbReference type="Proteomes" id="UP000807353">
    <property type="component" value="Unassembled WGS sequence"/>
</dbReference>
<dbReference type="Pfam" id="PF14845">
    <property type="entry name" value="Glycohydro_20b2"/>
    <property type="match status" value="1"/>
</dbReference>
<evidence type="ECO:0000256" key="6">
    <source>
        <dbReference type="ARBA" id="ARBA00023295"/>
    </source>
</evidence>
<feature type="domain" description="Beta-hexosaminidase eukaryotic type N-terminal" evidence="11">
    <location>
        <begin position="20"/>
        <end position="152"/>
    </location>
</feature>
<reference evidence="12" key="1">
    <citation type="submission" date="2020-11" db="EMBL/GenBank/DDBJ databases">
        <authorList>
            <consortium name="DOE Joint Genome Institute"/>
            <person name="Ahrendt S."/>
            <person name="Riley R."/>
            <person name="Andreopoulos W."/>
            <person name="Labutti K."/>
            <person name="Pangilinan J."/>
            <person name="Ruiz-Duenas F.J."/>
            <person name="Barrasa J.M."/>
            <person name="Sanchez-Garcia M."/>
            <person name="Camarero S."/>
            <person name="Miyauchi S."/>
            <person name="Serrano A."/>
            <person name="Linde D."/>
            <person name="Babiker R."/>
            <person name="Drula E."/>
            <person name="Ayuso-Fernandez I."/>
            <person name="Pacheco R."/>
            <person name="Padilla G."/>
            <person name="Ferreira P."/>
            <person name="Barriuso J."/>
            <person name="Kellner H."/>
            <person name="Castanera R."/>
            <person name="Alfaro M."/>
            <person name="Ramirez L."/>
            <person name="Pisabarro A.G."/>
            <person name="Kuo A."/>
            <person name="Tritt A."/>
            <person name="Lipzen A."/>
            <person name="He G."/>
            <person name="Yan M."/>
            <person name="Ng V."/>
            <person name="Cullen D."/>
            <person name="Martin F."/>
            <person name="Rosso M.-N."/>
            <person name="Henrissat B."/>
            <person name="Hibbett D."/>
            <person name="Martinez A.T."/>
            <person name="Grigoriev I.V."/>
        </authorList>
    </citation>
    <scope>NUCLEOTIDE SEQUENCE</scope>
    <source>
        <strain evidence="12">CBS 247.69</strain>
    </source>
</reference>
<sequence>MLGAFIALIVTFVPLGANALWPIPRSLQTGTTLLKLASSFDIKISVTNPPQDLVDAVSRTKGFIQNDKLQRLVVGRGANDSAALGSAPTLPGLTISLLNNNAPRAIATEAVQAIGTRSEGYSLTVPTDGTSAILTANSTLGLFRGLTTFEQLWYDSAGVTYSYQAPVKIVNDIPAFPYRGFMLDTARNFFPVADIKRTLDAMSWVKINTFHWHIVDSQSFPLDVPGFPEIASKGAYSSTEIYSPANIQDIVSYAAARGVDVMMEIDTPGHTAIIANSHPEHIACNQASPWTDFANEPPAGQLRLASAATTNFTASLISAIAQALPSKLFSTGGDELNTNCYAKDSQTQADLKSSGKTLEQALSTFTQATHKSLTDLGKTPVVWEEMVLEHTVTLPKDTVVMVWISSQHAASVASKNFRIVHAPSNYFYLDCGAGEWLGNDPTGNSWCDPFKTWQKSYTFDPFAGLSTAQRSLVLGGQQLLWAEQSSPENIDSIVWPRAASSAEIFWTGATLPDGTARNVGSALPRLHDIRYRMVRRGVRAIALQPHWCALRPGVCDLRA</sequence>
<gene>
    <name evidence="12" type="ORF">BDZ94DRAFT_1287160</name>
</gene>
<keyword evidence="3 9" id="KW-0732">Signal</keyword>
<evidence type="ECO:0000259" key="10">
    <source>
        <dbReference type="Pfam" id="PF00728"/>
    </source>
</evidence>
<dbReference type="FunFam" id="3.20.20.80:FF:000063">
    <property type="entry name" value="Beta-hexosaminidase"/>
    <property type="match status" value="1"/>
</dbReference>
<protein>
    <recommendedName>
        <fullName evidence="7">Beta-hexosaminidase</fullName>
        <ecNumber evidence="7">3.2.1.52</ecNumber>
    </recommendedName>
</protein>
<feature type="active site" description="Proton donor" evidence="8">
    <location>
        <position position="335"/>
    </location>
</feature>
<evidence type="ECO:0000256" key="3">
    <source>
        <dbReference type="ARBA" id="ARBA00022729"/>
    </source>
</evidence>
<dbReference type="GO" id="GO:0016020">
    <property type="term" value="C:membrane"/>
    <property type="evidence" value="ECO:0007669"/>
    <property type="project" value="TreeGrafter"/>
</dbReference>
<accession>A0A9P5YG82</accession>
<dbReference type="PIRSF" id="PIRSF001093">
    <property type="entry name" value="B-hxosamndse_ab_euk"/>
    <property type="match status" value="1"/>
</dbReference>
<dbReference type="GO" id="GO:0030203">
    <property type="term" value="P:glycosaminoglycan metabolic process"/>
    <property type="evidence" value="ECO:0007669"/>
    <property type="project" value="TreeGrafter"/>
</dbReference>
<dbReference type="SUPFAM" id="SSF55545">
    <property type="entry name" value="beta-N-acetylhexosaminidase-like domain"/>
    <property type="match status" value="1"/>
</dbReference>
<dbReference type="SUPFAM" id="SSF51445">
    <property type="entry name" value="(Trans)glycosidases"/>
    <property type="match status" value="1"/>
</dbReference>
<keyword evidence="6 7" id="KW-0326">Glycosidase</keyword>
<dbReference type="InterPro" id="IPR029019">
    <property type="entry name" value="HEX_eukaryotic_N"/>
</dbReference>
<evidence type="ECO:0000256" key="7">
    <source>
        <dbReference type="PIRNR" id="PIRNR001093"/>
    </source>
</evidence>
<evidence type="ECO:0000313" key="12">
    <source>
        <dbReference type="EMBL" id="KAF9468709.1"/>
    </source>
</evidence>
<feature type="chain" id="PRO_5040324236" description="Beta-hexosaminidase" evidence="9">
    <location>
        <begin position="20"/>
        <end position="559"/>
    </location>
</feature>
<name>A0A9P5YG82_9AGAR</name>
<dbReference type="InterPro" id="IPR029018">
    <property type="entry name" value="Hex-like_dom2"/>
</dbReference>
<evidence type="ECO:0000256" key="4">
    <source>
        <dbReference type="ARBA" id="ARBA00022801"/>
    </source>
</evidence>
<evidence type="ECO:0000256" key="8">
    <source>
        <dbReference type="PIRSR" id="PIRSR001093-1"/>
    </source>
</evidence>
<dbReference type="AlphaFoldDB" id="A0A9P5YG82"/>
<dbReference type="Gene3D" id="3.20.20.80">
    <property type="entry name" value="Glycosidases"/>
    <property type="match status" value="1"/>
</dbReference>
<feature type="signal peptide" evidence="9">
    <location>
        <begin position="1"/>
        <end position="19"/>
    </location>
</feature>
<keyword evidence="13" id="KW-1185">Reference proteome</keyword>
<keyword evidence="4 7" id="KW-0378">Hydrolase</keyword>
<dbReference type="InterPro" id="IPR025705">
    <property type="entry name" value="Beta_hexosaminidase_sua/sub"/>
</dbReference>
<dbReference type="EMBL" id="MU150232">
    <property type="protein sequence ID" value="KAF9468709.1"/>
    <property type="molecule type" value="Genomic_DNA"/>
</dbReference>
<comment type="similarity">
    <text evidence="2 7">Belongs to the glycosyl hydrolase 20 family.</text>
</comment>
<dbReference type="InterPro" id="IPR015883">
    <property type="entry name" value="Glyco_hydro_20_cat"/>
</dbReference>
<dbReference type="EC" id="3.2.1.52" evidence="7"/>
<evidence type="ECO:0000313" key="13">
    <source>
        <dbReference type="Proteomes" id="UP000807353"/>
    </source>
</evidence>
<dbReference type="CDD" id="cd06562">
    <property type="entry name" value="GH20_HexA_HexB-like"/>
    <property type="match status" value="1"/>
</dbReference>
<dbReference type="GO" id="GO:0005975">
    <property type="term" value="P:carbohydrate metabolic process"/>
    <property type="evidence" value="ECO:0007669"/>
    <property type="project" value="InterPro"/>
</dbReference>
<dbReference type="InterPro" id="IPR017853">
    <property type="entry name" value="GH"/>
</dbReference>
<evidence type="ECO:0000256" key="9">
    <source>
        <dbReference type="SAM" id="SignalP"/>
    </source>
</evidence>
<dbReference type="PANTHER" id="PTHR22600">
    <property type="entry name" value="BETA-HEXOSAMINIDASE"/>
    <property type="match status" value="1"/>
</dbReference>
<proteinExistence type="inferred from homology"/>
<feature type="domain" description="Glycoside hydrolase family 20 catalytic" evidence="10">
    <location>
        <begin position="176"/>
        <end position="508"/>
    </location>
</feature>
<keyword evidence="5" id="KW-0325">Glycoprotein</keyword>
<dbReference type="Pfam" id="PF00728">
    <property type="entry name" value="Glyco_hydro_20"/>
    <property type="match status" value="1"/>
</dbReference>
<dbReference type="GO" id="GO:0004563">
    <property type="term" value="F:beta-N-acetylhexosaminidase activity"/>
    <property type="evidence" value="ECO:0007669"/>
    <property type="project" value="UniProtKB-EC"/>
</dbReference>
<evidence type="ECO:0000256" key="5">
    <source>
        <dbReference type="ARBA" id="ARBA00023180"/>
    </source>
</evidence>